<accession>A0A1M6M1S7</accession>
<dbReference type="InterPro" id="IPR050708">
    <property type="entry name" value="T6SS_VgrG/RHS"/>
</dbReference>
<dbReference type="EMBL" id="FQYV01000025">
    <property type="protein sequence ID" value="SHJ77280.1"/>
    <property type="molecule type" value="Genomic_DNA"/>
</dbReference>
<dbReference type="Gene3D" id="2.180.10.10">
    <property type="entry name" value="RHS repeat-associated core"/>
    <property type="match status" value="1"/>
</dbReference>
<dbReference type="InterPro" id="IPR022385">
    <property type="entry name" value="Rhs_assc_core"/>
</dbReference>
<name>A0A1M6M1S7_9FLAO</name>
<reference evidence="2" key="1">
    <citation type="submission" date="2016-11" db="EMBL/GenBank/DDBJ databases">
        <authorList>
            <person name="Varghese N."/>
            <person name="Submissions S."/>
        </authorList>
    </citation>
    <scope>NUCLEOTIDE SEQUENCE [LARGE SCALE GENOMIC DNA]</scope>
    <source>
        <strain evidence="2">DSM 26349</strain>
    </source>
</reference>
<protein>
    <submittedName>
        <fullName evidence="1">RHS repeat-associated core domain-containing protein</fullName>
    </submittedName>
</protein>
<keyword evidence="2" id="KW-1185">Reference proteome</keyword>
<organism evidence="1 2">
    <name type="scientific">Aequorivita viscosa</name>
    <dbReference type="NCBI Taxonomy" id="797419"/>
    <lineage>
        <taxon>Bacteria</taxon>
        <taxon>Pseudomonadati</taxon>
        <taxon>Bacteroidota</taxon>
        <taxon>Flavobacteriia</taxon>
        <taxon>Flavobacteriales</taxon>
        <taxon>Flavobacteriaceae</taxon>
        <taxon>Aequorivita</taxon>
    </lineage>
</organism>
<dbReference type="STRING" id="797419.SAMN05216556_12440"/>
<dbReference type="OrthoDB" id="1367325at2"/>
<dbReference type="RefSeq" id="WP_083540799.1">
    <property type="nucleotide sequence ID" value="NZ_FQYV01000025.1"/>
</dbReference>
<dbReference type="AlphaFoldDB" id="A0A1M6M1S7"/>
<evidence type="ECO:0000313" key="1">
    <source>
        <dbReference type="EMBL" id="SHJ77280.1"/>
    </source>
</evidence>
<dbReference type="PANTHER" id="PTHR32305">
    <property type="match status" value="1"/>
</dbReference>
<dbReference type="NCBIfam" id="TIGR03696">
    <property type="entry name" value="Rhs_assc_core"/>
    <property type="match status" value="1"/>
</dbReference>
<evidence type="ECO:0000313" key="2">
    <source>
        <dbReference type="Proteomes" id="UP000184172"/>
    </source>
</evidence>
<sequence length="97" mass="11255">MGSSSYITNLAGEITQHMKYLPFGETLVEEHLNSNNSPYKFNAKELDAETGNYYYGARYYDPKWSIWLSIDPLAEQMLEWSSYNYAFSNPNQIPNPK</sequence>
<dbReference type="PANTHER" id="PTHR32305:SF15">
    <property type="entry name" value="PROTEIN RHSA-RELATED"/>
    <property type="match status" value="1"/>
</dbReference>
<proteinExistence type="predicted"/>
<dbReference type="Proteomes" id="UP000184172">
    <property type="component" value="Unassembled WGS sequence"/>
</dbReference>
<gene>
    <name evidence="1" type="ORF">SAMN04487908_12520</name>
</gene>